<name>A0A7I9WIL5_9MYCO</name>
<dbReference type="InterPro" id="IPR022644">
    <property type="entry name" value="De-COase2_N"/>
</dbReference>
<dbReference type="Pfam" id="PF02784">
    <property type="entry name" value="Orn_Arg_deC_N"/>
    <property type="match status" value="2"/>
</dbReference>
<dbReference type="InterPro" id="IPR029066">
    <property type="entry name" value="PLP-binding_barrel"/>
</dbReference>
<evidence type="ECO:0000256" key="1">
    <source>
        <dbReference type="ARBA" id="ARBA00001933"/>
    </source>
</evidence>
<comment type="caution">
    <text evidence="4">The sequence shown here is derived from an EMBL/GenBank/DDBJ whole genome shotgun (WGS) entry which is preliminary data.</text>
</comment>
<gene>
    <name evidence="4" type="primary">lysA_1</name>
    <name evidence="4" type="ORF">MMUR_16390</name>
</gene>
<dbReference type="RefSeq" id="WP_193488663.1">
    <property type="nucleotide sequence ID" value="NZ_BAAAMC010000048.1"/>
</dbReference>
<evidence type="ECO:0000313" key="4">
    <source>
        <dbReference type="EMBL" id="GFG57503.1"/>
    </source>
</evidence>
<dbReference type="Gene3D" id="2.40.37.10">
    <property type="entry name" value="Lyase, Ornithine Decarboxylase, Chain A, domain 1"/>
    <property type="match status" value="1"/>
</dbReference>
<evidence type="ECO:0000256" key="2">
    <source>
        <dbReference type="ARBA" id="ARBA00022898"/>
    </source>
</evidence>
<dbReference type="Gene3D" id="3.20.20.10">
    <property type="entry name" value="Alanine racemase"/>
    <property type="match status" value="1"/>
</dbReference>
<feature type="domain" description="Orn/DAP/Arg decarboxylase 2 N-terminal" evidence="3">
    <location>
        <begin position="171"/>
        <end position="277"/>
    </location>
</feature>
<dbReference type="InterPro" id="IPR000183">
    <property type="entry name" value="Orn/DAP/Arg_de-COase"/>
</dbReference>
<proteinExistence type="predicted"/>
<dbReference type="GO" id="GO:0008836">
    <property type="term" value="F:diaminopimelate decarboxylase activity"/>
    <property type="evidence" value="ECO:0007669"/>
    <property type="project" value="TreeGrafter"/>
</dbReference>
<accession>A0A7I9WIL5</accession>
<keyword evidence="2" id="KW-0663">Pyridoxal phosphate</keyword>
<reference evidence="4 5" key="1">
    <citation type="journal article" date="2019" name="Emerg. Microbes Infect.">
        <title>Comprehensive subspecies identification of 175 nontuberculous mycobacteria species based on 7547 genomic profiles.</title>
        <authorList>
            <person name="Matsumoto Y."/>
            <person name="Kinjo T."/>
            <person name="Motooka D."/>
            <person name="Nabeya D."/>
            <person name="Jung N."/>
            <person name="Uechi K."/>
            <person name="Horii T."/>
            <person name="Iida T."/>
            <person name="Fujita J."/>
            <person name="Nakamura S."/>
        </authorList>
    </citation>
    <scope>NUCLEOTIDE SEQUENCE [LARGE SCALE GENOMIC DNA]</scope>
    <source>
        <strain evidence="4 5">JCM 13392</strain>
    </source>
</reference>
<dbReference type="Proteomes" id="UP000465241">
    <property type="component" value="Unassembled WGS sequence"/>
</dbReference>
<dbReference type="PANTHER" id="PTHR43727">
    <property type="entry name" value="DIAMINOPIMELATE DECARBOXYLASE"/>
    <property type="match status" value="1"/>
</dbReference>
<dbReference type="SUPFAM" id="SSF50621">
    <property type="entry name" value="Alanine racemase C-terminal domain-like"/>
    <property type="match status" value="1"/>
</dbReference>
<dbReference type="AlphaFoldDB" id="A0A7I9WIL5"/>
<dbReference type="EMBL" id="BLKT01000003">
    <property type="protein sequence ID" value="GFG57503.1"/>
    <property type="molecule type" value="Genomic_DNA"/>
</dbReference>
<dbReference type="SUPFAM" id="SSF51419">
    <property type="entry name" value="PLP-binding barrel"/>
    <property type="match status" value="1"/>
</dbReference>
<dbReference type="PANTHER" id="PTHR43727:SF2">
    <property type="entry name" value="GROUP IV DECARBOXYLASE"/>
    <property type="match status" value="1"/>
</dbReference>
<evidence type="ECO:0000259" key="3">
    <source>
        <dbReference type="Pfam" id="PF02784"/>
    </source>
</evidence>
<dbReference type="InterPro" id="IPR009006">
    <property type="entry name" value="Ala_racemase/Decarboxylase_C"/>
</dbReference>
<evidence type="ECO:0000313" key="5">
    <source>
        <dbReference type="Proteomes" id="UP000465241"/>
    </source>
</evidence>
<feature type="domain" description="Orn/DAP/Arg decarboxylase 2 N-terminal" evidence="3">
    <location>
        <begin position="59"/>
        <end position="162"/>
    </location>
</feature>
<sequence length="395" mass="41508">MTLLDILPSLRHAVKPRIDPTLWPHTTHVDEAARLTVGGVALTDVADEAGTPVTVFDEADFRYRAKRYRKDLPRTKVIYAAKALLTTGIARMAAEEHLGVDVGSAAEPMTATAGGVDPARIVYHGPTDDLSAAAGVGRVVIDSVLDIACLARVLTAPQNVLISAAAPELVRCVLREPLLHPVGLHCHLGTQLSDAQVYGDAVGRLLRAMADVRKRHGVVLSELNIGGGHAVPYCSGDPVLDVRALSLAIDDALDAACAAERFPRPTIVVEPGRALVARAAVTVHRVAAVTRGRVIVDGTTPFGARCTATVANRHALGPAEAKSVVGRNGVEIVGDADLPCDIHPGDLIAVAGTGAYHRCSGALVAQPPLVSVCNGRLRTLVRRETVTDLMARDRG</sequence>
<keyword evidence="5" id="KW-1185">Reference proteome</keyword>
<organism evidence="4 5">
    <name type="scientific">Mycolicibacterium murale</name>
    <dbReference type="NCBI Taxonomy" id="182220"/>
    <lineage>
        <taxon>Bacteria</taxon>
        <taxon>Bacillati</taxon>
        <taxon>Actinomycetota</taxon>
        <taxon>Actinomycetes</taxon>
        <taxon>Mycobacteriales</taxon>
        <taxon>Mycobacteriaceae</taxon>
        <taxon>Mycolicibacterium</taxon>
    </lineage>
</organism>
<dbReference type="PRINTS" id="PR01179">
    <property type="entry name" value="ODADCRBXLASE"/>
</dbReference>
<dbReference type="GO" id="GO:0009089">
    <property type="term" value="P:lysine biosynthetic process via diaminopimelate"/>
    <property type="evidence" value="ECO:0007669"/>
    <property type="project" value="TreeGrafter"/>
</dbReference>
<protein>
    <submittedName>
        <fullName evidence="4">Diaminopimelate decarboxylase</fullName>
    </submittedName>
</protein>
<comment type="cofactor">
    <cofactor evidence="1">
        <name>pyridoxal 5'-phosphate</name>
        <dbReference type="ChEBI" id="CHEBI:597326"/>
    </cofactor>
</comment>